<feature type="chain" id="PRO_5045463151" evidence="3">
    <location>
        <begin position="21"/>
        <end position="692"/>
    </location>
</feature>
<name>A0ABX8TJM4_9CAUL</name>
<protein>
    <submittedName>
        <fullName evidence="5">Lytic transglycosylase domain-containing protein</fullName>
    </submittedName>
</protein>
<keyword evidence="3" id="KW-0732">Signal</keyword>
<dbReference type="Pfam" id="PF01464">
    <property type="entry name" value="SLT"/>
    <property type="match status" value="1"/>
</dbReference>
<dbReference type="PROSITE" id="PS00922">
    <property type="entry name" value="TRANSGLYCOSYLASE"/>
    <property type="match status" value="1"/>
</dbReference>
<evidence type="ECO:0000256" key="2">
    <source>
        <dbReference type="SAM" id="MobiDB-lite"/>
    </source>
</evidence>
<evidence type="ECO:0000313" key="6">
    <source>
        <dbReference type="Proteomes" id="UP000824334"/>
    </source>
</evidence>
<feature type="domain" description="Transglycosylase SLT" evidence="4">
    <location>
        <begin position="529"/>
        <end position="625"/>
    </location>
</feature>
<dbReference type="EMBL" id="CP080034">
    <property type="protein sequence ID" value="QYC11416.1"/>
    <property type="molecule type" value="Genomic_DNA"/>
</dbReference>
<dbReference type="PANTHER" id="PTHR37423">
    <property type="entry name" value="SOLUBLE LYTIC MUREIN TRANSGLYCOSYLASE-RELATED"/>
    <property type="match status" value="1"/>
</dbReference>
<evidence type="ECO:0000256" key="3">
    <source>
        <dbReference type="SAM" id="SignalP"/>
    </source>
</evidence>
<comment type="similarity">
    <text evidence="1">Belongs to the transglycosylase Slt family.</text>
</comment>
<sequence>MRTGQIMIATSLAAALAVLAPNPQDVSSGPVPYSSVQPVSVPQSTYHGRRVLNDQDTAYFRQGLAAARARNIGATQAAMSQISDPAARKLVQWALIDTTGEQLSYSELAQTQTTMAGWPRAESRRIATEKALDRSGAGPDAALALFADSPPTTVEGAIAYASALEQRGRQSQARDLIRDWWRTQSFDDAPQSRILSRWSSWLSPADHETRLNMLLLGPHGPATRSMVALVSPERAFIANTVMNLRSAYSPDAVVAGLSPAQANDPAVVLERVRILRSQNRQLEAFPLLASLPPAPAHTTGDNTLWTERRNYFLDALQRNNWQAAYDAMNGHGFTSGDRMVDAEFFAGWVALTKLNRPEVAARHFEALRSASSTPITQGRAFYWLGRAAEARGERQAAQNYYRSGAQHWQTFYGQLAAEKAGLTTLQLPGEPAPTQADIAAFEGNEVVRATRILGETGETTLLRVFAYKLDDDLPTIEGLAQLMDLSRSYGEDFTAMMVGRAASQRGFVMPERMYPVRIPPQVAGAAPLEFTQAITRQESSFDPRARSHADARGMMQFLPATAAGVARRLGMGYSPDRLWDPDYNMTLGSYHLGELMASNNGSMLLATVGYNAGPARPSQWIARCGDPRGDVNATIDFIECAPFTETRNYMMRVMENMAVYKARLNGGTAPLTPSADIARGTAAGPRPYAGSN</sequence>
<dbReference type="CDD" id="cd13401">
    <property type="entry name" value="Slt70-like"/>
    <property type="match status" value="1"/>
</dbReference>
<proteinExistence type="inferred from homology"/>
<feature type="signal peptide" evidence="3">
    <location>
        <begin position="1"/>
        <end position="20"/>
    </location>
</feature>
<feature type="region of interest" description="Disordered" evidence="2">
    <location>
        <begin position="671"/>
        <end position="692"/>
    </location>
</feature>
<dbReference type="InterPro" id="IPR000189">
    <property type="entry name" value="Transglyc_AS"/>
</dbReference>
<dbReference type="PANTHER" id="PTHR37423:SF2">
    <property type="entry name" value="MEMBRANE-BOUND LYTIC MUREIN TRANSGLYCOSYLASE C"/>
    <property type="match status" value="1"/>
</dbReference>
<keyword evidence="6" id="KW-1185">Reference proteome</keyword>
<evidence type="ECO:0000259" key="4">
    <source>
        <dbReference type="Pfam" id="PF01464"/>
    </source>
</evidence>
<reference evidence="5 6" key="1">
    <citation type="submission" date="2021-07" db="EMBL/GenBank/DDBJ databases">
        <title>Isolation and characterization of bacteria from a gold mining with a capacity of golden bioaccumulation.</title>
        <authorList>
            <person name="Yang X.J."/>
        </authorList>
    </citation>
    <scope>NUCLEOTIDE SEQUENCE [LARGE SCALE GENOMIC DNA]</scope>
    <source>
        <strain evidence="5 6">Au29</strain>
    </source>
</reference>
<evidence type="ECO:0000313" key="5">
    <source>
        <dbReference type="EMBL" id="QYC11416.1"/>
    </source>
</evidence>
<accession>A0ABX8TJM4</accession>
<organism evidence="5 6">
    <name type="scientific">Brevundimonas nasdae</name>
    <dbReference type="NCBI Taxonomy" id="172043"/>
    <lineage>
        <taxon>Bacteria</taxon>
        <taxon>Pseudomonadati</taxon>
        <taxon>Pseudomonadota</taxon>
        <taxon>Alphaproteobacteria</taxon>
        <taxon>Caulobacterales</taxon>
        <taxon>Caulobacteraceae</taxon>
        <taxon>Brevundimonas</taxon>
    </lineage>
</organism>
<dbReference type="Proteomes" id="UP000824334">
    <property type="component" value="Chromosome"/>
</dbReference>
<gene>
    <name evidence="5" type="ORF">KWG56_05400</name>
</gene>
<dbReference type="InterPro" id="IPR008258">
    <property type="entry name" value="Transglycosylase_SLT_dom_1"/>
</dbReference>
<evidence type="ECO:0000256" key="1">
    <source>
        <dbReference type="ARBA" id="ARBA00007734"/>
    </source>
</evidence>